<sequence length="140" mass="16365">MTKRNRVKIGDVFAIPLPNSKYAFGRRYRDASIGIYKHIGVDVDDLPQQEEYQFIVGVYDDVLKSGKWPIVDNRPFNNEEEEWPPPYYIKDPITGKYSIYHKGQDRKSTEQECKGLEVAAVWEAEHIIDRIMGSDKWNKN</sequence>
<dbReference type="AlphaFoldDB" id="A0A1M7KKN5"/>
<name>A0A1M7KKN5_9BACI</name>
<dbReference type="RefSeq" id="WP_073199733.1">
    <property type="nucleotide sequence ID" value="NZ_FRCZ01000001.1"/>
</dbReference>
<protein>
    <submittedName>
        <fullName evidence="1">Immunity protein 26</fullName>
    </submittedName>
</protein>
<keyword evidence="2" id="KW-1185">Reference proteome</keyword>
<dbReference type="Proteomes" id="UP000184184">
    <property type="component" value="Unassembled WGS sequence"/>
</dbReference>
<proteinExistence type="predicted"/>
<organism evidence="1 2">
    <name type="scientific">Gracilibacillus kekensis</name>
    <dbReference type="NCBI Taxonomy" id="1027249"/>
    <lineage>
        <taxon>Bacteria</taxon>
        <taxon>Bacillati</taxon>
        <taxon>Bacillota</taxon>
        <taxon>Bacilli</taxon>
        <taxon>Bacillales</taxon>
        <taxon>Bacillaceae</taxon>
        <taxon>Gracilibacillus</taxon>
    </lineage>
</organism>
<evidence type="ECO:0000313" key="2">
    <source>
        <dbReference type="Proteomes" id="UP000184184"/>
    </source>
</evidence>
<evidence type="ECO:0000313" key="1">
    <source>
        <dbReference type="EMBL" id="SHM65503.1"/>
    </source>
</evidence>
<dbReference type="EMBL" id="FRCZ01000001">
    <property type="protein sequence ID" value="SHM65503.1"/>
    <property type="molecule type" value="Genomic_DNA"/>
</dbReference>
<gene>
    <name evidence="1" type="ORF">SAMN05216179_0739</name>
</gene>
<dbReference type="Pfam" id="PF15428">
    <property type="entry name" value="Imm26"/>
    <property type="match status" value="1"/>
</dbReference>
<dbReference type="OrthoDB" id="2085734at2"/>
<reference evidence="1 2" key="1">
    <citation type="submission" date="2016-11" db="EMBL/GenBank/DDBJ databases">
        <authorList>
            <person name="Jaros S."/>
            <person name="Januszkiewicz K."/>
            <person name="Wedrychowicz H."/>
        </authorList>
    </citation>
    <scope>NUCLEOTIDE SEQUENCE [LARGE SCALE GENOMIC DNA]</scope>
    <source>
        <strain evidence="1 2">CGMCC 1.10681</strain>
    </source>
</reference>
<accession>A0A1M7KKN5</accession>
<dbReference type="InterPro" id="IPR029278">
    <property type="entry name" value="Imm26"/>
</dbReference>